<dbReference type="Gene3D" id="2.60.40.1240">
    <property type="match status" value="1"/>
</dbReference>
<protein>
    <recommendedName>
        <fullName evidence="4">DUF4352 domain-containing protein</fullName>
    </recommendedName>
</protein>
<dbReference type="EMBL" id="BK059134">
    <property type="protein sequence ID" value="DAE33417.1"/>
    <property type="molecule type" value="Genomic_DNA"/>
</dbReference>
<sequence length="233" mass="25735">MKQSGWGIASLVCGIAGILLSCVAIGIVPAIVGIVFAIIALLQKNKGHGTAIGGLVCSIVGIITFFLAMFVFTSDDTNNAPKKVSSNEETQIQSTESDLAENSTEEKVDEPFKVGDTVETEDLRITFLKAEPYTDEYDEPAKEHEFYKFEFEFENISDSDQYISSFDFNCYADGYDVESAYSSNDKDLDATLSAGKKTKGVVCFEIPKDAKEISLEYETNYWSESKVCFEVEK</sequence>
<dbReference type="InterPro" id="IPR029051">
    <property type="entry name" value="DUF4352"/>
</dbReference>
<feature type="region of interest" description="Disordered" evidence="2">
    <location>
        <begin position="80"/>
        <end position="106"/>
    </location>
</feature>
<keyword evidence="3" id="KW-0812">Transmembrane</keyword>
<dbReference type="InterPro" id="IPR029050">
    <property type="entry name" value="Immunoprotect_excell_Ig-like"/>
</dbReference>
<evidence type="ECO:0000256" key="1">
    <source>
        <dbReference type="ARBA" id="ARBA00022729"/>
    </source>
</evidence>
<feature type="compositionally biased region" description="Polar residues" evidence="2">
    <location>
        <begin position="87"/>
        <end position="102"/>
    </location>
</feature>
<keyword evidence="3" id="KW-0472">Membrane</keyword>
<feature type="transmembrane region" description="Helical" evidence="3">
    <location>
        <begin position="51"/>
        <end position="72"/>
    </location>
</feature>
<organism evidence="5">
    <name type="scientific">virus sp. ctQ5V6</name>
    <dbReference type="NCBI Taxonomy" id="2825815"/>
    <lineage>
        <taxon>Viruses</taxon>
    </lineage>
</organism>
<name>A0A8S5RQK7_9VIRU</name>
<proteinExistence type="predicted"/>
<evidence type="ECO:0000259" key="4">
    <source>
        <dbReference type="Pfam" id="PF11611"/>
    </source>
</evidence>
<feature type="transmembrane region" description="Helical" evidence="3">
    <location>
        <begin position="6"/>
        <end position="39"/>
    </location>
</feature>
<dbReference type="Pfam" id="PF11611">
    <property type="entry name" value="DUF4352"/>
    <property type="match status" value="1"/>
</dbReference>
<dbReference type="PROSITE" id="PS51257">
    <property type="entry name" value="PROKAR_LIPOPROTEIN"/>
    <property type="match status" value="1"/>
</dbReference>
<keyword evidence="1" id="KW-0732">Signal</keyword>
<keyword evidence="3" id="KW-1133">Transmembrane helix</keyword>
<evidence type="ECO:0000256" key="2">
    <source>
        <dbReference type="SAM" id="MobiDB-lite"/>
    </source>
</evidence>
<reference evidence="5" key="1">
    <citation type="journal article" date="2021" name="Proc. Natl. Acad. Sci. U.S.A.">
        <title>A Catalog of Tens of Thousands of Viruses from Human Metagenomes Reveals Hidden Associations with Chronic Diseases.</title>
        <authorList>
            <person name="Tisza M.J."/>
            <person name="Buck C.B."/>
        </authorList>
    </citation>
    <scope>NUCLEOTIDE SEQUENCE</scope>
    <source>
        <strain evidence="5">CtQ5V6</strain>
    </source>
</reference>
<evidence type="ECO:0000313" key="5">
    <source>
        <dbReference type="EMBL" id="DAE33417.1"/>
    </source>
</evidence>
<evidence type="ECO:0000256" key="3">
    <source>
        <dbReference type="SAM" id="Phobius"/>
    </source>
</evidence>
<accession>A0A8S5RQK7</accession>
<feature type="domain" description="DUF4352" evidence="4">
    <location>
        <begin position="112"/>
        <end position="226"/>
    </location>
</feature>